<dbReference type="PANTHER" id="PTHR43976:SF16">
    <property type="entry name" value="SHORT-CHAIN DEHYDROGENASE_REDUCTASE FAMILY PROTEIN"/>
    <property type="match status" value="1"/>
</dbReference>
<evidence type="ECO:0000313" key="4">
    <source>
        <dbReference type="EMBL" id="MXV53036.1"/>
    </source>
</evidence>
<dbReference type="PROSITE" id="PS00061">
    <property type="entry name" value="ADH_SHORT"/>
    <property type="match status" value="1"/>
</dbReference>
<comment type="similarity">
    <text evidence="1 3">Belongs to the short-chain dehydrogenases/reductases (SDR) family.</text>
</comment>
<dbReference type="InterPro" id="IPR002347">
    <property type="entry name" value="SDR_fam"/>
</dbReference>
<reference evidence="4 5" key="1">
    <citation type="submission" date="2019-11" db="EMBL/GenBank/DDBJ databases">
        <title>Pedobacter sp. HMF7647 Genome sequencing and assembly.</title>
        <authorList>
            <person name="Kang H."/>
            <person name="Kim H."/>
            <person name="Joh K."/>
        </authorList>
    </citation>
    <scope>NUCLEOTIDE SEQUENCE [LARGE SCALE GENOMIC DNA]</scope>
    <source>
        <strain evidence="4 5">HMF7647</strain>
    </source>
</reference>
<proteinExistence type="inferred from homology"/>
<gene>
    <name evidence="4" type="ORF">GS399_18860</name>
</gene>
<dbReference type="NCBIfam" id="NF004824">
    <property type="entry name" value="PRK06180.1"/>
    <property type="match status" value="1"/>
</dbReference>
<dbReference type="EMBL" id="WVHT01000012">
    <property type="protein sequence ID" value="MXV53036.1"/>
    <property type="molecule type" value="Genomic_DNA"/>
</dbReference>
<dbReference type="RefSeq" id="WP_160846215.1">
    <property type="nucleotide sequence ID" value="NZ_WVHT01000012.1"/>
</dbReference>
<keyword evidence="5" id="KW-1185">Reference proteome</keyword>
<accession>A0A7K1YEK8</accession>
<evidence type="ECO:0000256" key="2">
    <source>
        <dbReference type="ARBA" id="ARBA00023002"/>
    </source>
</evidence>
<keyword evidence="2" id="KW-0560">Oxidoreductase</keyword>
<comment type="caution">
    <text evidence="4">The sequence shown here is derived from an EMBL/GenBank/DDBJ whole genome shotgun (WGS) entry which is preliminary data.</text>
</comment>
<dbReference type="GO" id="GO:0016491">
    <property type="term" value="F:oxidoreductase activity"/>
    <property type="evidence" value="ECO:0007669"/>
    <property type="project" value="UniProtKB-KW"/>
</dbReference>
<dbReference type="PANTHER" id="PTHR43976">
    <property type="entry name" value="SHORT CHAIN DEHYDROGENASE"/>
    <property type="match status" value="1"/>
</dbReference>
<dbReference type="PRINTS" id="PR00081">
    <property type="entry name" value="GDHRDH"/>
</dbReference>
<dbReference type="SUPFAM" id="SSF51735">
    <property type="entry name" value="NAD(P)-binding Rossmann-fold domains"/>
    <property type="match status" value="1"/>
</dbReference>
<dbReference type="Gene3D" id="3.40.50.720">
    <property type="entry name" value="NAD(P)-binding Rossmann-like Domain"/>
    <property type="match status" value="1"/>
</dbReference>
<dbReference type="InterPro" id="IPR020904">
    <property type="entry name" value="Sc_DH/Rdtase_CS"/>
</dbReference>
<dbReference type="Pfam" id="PF00106">
    <property type="entry name" value="adh_short"/>
    <property type="match status" value="1"/>
</dbReference>
<evidence type="ECO:0000256" key="3">
    <source>
        <dbReference type="RuleBase" id="RU000363"/>
    </source>
</evidence>
<evidence type="ECO:0000256" key="1">
    <source>
        <dbReference type="ARBA" id="ARBA00006484"/>
    </source>
</evidence>
<organism evidence="4 5">
    <name type="scientific">Hufsiella arboris</name>
    <dbReference type="NCBI Taxonomy" id="2695275"/>
    <lineage>
        <taxon>Bacteria</taxon>
        <taxon>Pseudomonadati</taxon>
        <taxon>Bacteroidota</taxon>
        <taxon>Sphingobacteriia</taxon>
        <taxon>Sphingobacteriales</taxon>
        <taxon>Sphingobacteriaceae</taxon>
        <taxon>Hufsiella</taxon>
    </lineage>
</organism>
<sequence>MATQEQKTWFITGVSGGLGKAIAVEAANNGYVVFGTLRKREQVDEFDKLVPGKTFGVLLDVNKHDDIQTAIDTIIDKTNRIDILVNNAGYGLFGAIEEVSMEEARQQMETNFFGALAVTQKVLPIMRQQRSGNIVQISSMAGMNANPGVGLYNASKFALEGYSEALSKEVLPLNIFVTIVEPGPFRTEWAGPSSKRAEKLIEDYKETAHVVINRINGYSGQQPGDPEKAAKAIIKAVTSEKPPLRLPLGEAAVNGILDKLKSVEQNINDWKEVSLNTSF</sequence>
<dbReference type="AlphaFoldDB" id="A0A7K1YEK8"/>
<dbReference type="InterPro" id="IPR051911">
    <property type="entry name" value="SDR_oxidoreductase"/>
</dbReference>
<name>A0A7K1YEK8_9SPHI</name>
<protein>
    <submittedName>
        <fullName evidence="4">SDR family NAD(P)-dependent oxidoreductase</fullName>
    </submittedName>
</protein>
<dbReference type="Proteomes" id="UP000466586">
    <property type="component" value="Unassembled WGS sequence"/>
</dbReference>
<dbReference type="PRINTS" id="PR00080">
    <property type="entry name" value="SDRFAMILY"/>
</dbReference>
<dbReference type="InterPro" id="IPR036291">
    <property type="entry name" value="NAD(P)-bd_dom_sf"/>
</dbReference>
<evidence type="ECO:0000313" key="5">
    <source>
        <dbReference type="Proteomes" id="UP000466586"/>
    </source>
</evidence>
<dbReference type="CDD" id="cd05374">
    <property type="entry name" value="17beta-HSD-like_SDR_c"/>
    <property type="match status" value="1"/>
</dbReference>